<gene>
    <name evidence="3" type="ORF">FW778_12905</name>
</gene>
<feature type="transmembrane region" description="Helical" evidence="2">
    <location>
        <begin position="46"/>
        <end position="68"/>
    </location>
</feature>
<name>A0A5J5IEM9_9BACT</name>
<accession>A0A5J5IEM9</accession>
<dbReference type="Proteomes" id="UP000326903">
    <property type="component" value="Unassembled WGS sequence"/>
</dbReference>
<evidence type="ECO:0000256" key="1">
    <source>
        <dbReference type="SAM" id="MobiDB-lite"/>
    </source>
</evidence>
<dbReference type="EMBL" id="VYQF01000003">
    <property type="protein sequence ID" value="KAA9038458.1"/>
    <property type="molecule type" value="Genomic_DNA"/>
</dbReference>
<comment type="caution">
    <text evidence="3">The sequence shown here is derived from an EMBL/GenBank/DDBJ whole genome shotgun (WGS) entry which is preliminary data.</text>
</comment>
<organism evidence="3 4">
    <name type="scientific">Ginsengibacter hankyongi</name>
    <dbReference type="NCBI Taxonomy" id="2607284"/>
    <lineage>
        <taxon>Bacteria</taxon>
        <taxon>Pseudomonadati</taxon>
        <taxon>Bacteroidota</taxon>
        <taxon>Chitinophagia</taxon>
        <taxon>Chitinophagales</taxon>
        <taxon>Chitinophagaceae</taxon>
        <taxon>Ginsengibacter</taxon>
    </lineage>
</organism>
<dbReference type="RefSeq" id="WP_150415132.1">
    <property type="nucleotide sequence ID" value="NZ_VYQF01000003.1"/>
</dbReference>
<keyword evidence="2" id="KW-0472">Membrane</keyword>
<keyword evidence="4" id="KW-1185">Reference proteome</keyword>
<keyword evidence="2" id="KW-1133">Transmembrane helix</keyword>
<reference evidence="3 4" key="1">
    <citation type="submission" date="2019-09" db="EMBL/GenBank/DDBJ databases">
        <title>Draft genome sequence of Ginsengibacter sp. BR5-29.</title>
        <authorList>
            <person name="Im W.-T."/>
        </authorList>
    </citation>
    <scope>NUCLEOTIDE SEQUENCE [LARGE SCALE GENOMIC DNA]</scope>
    <source>
        <strain evidence="3 4">BR5-29</strain>
    </source>
</reference>
<evidence type="ECO:0000313" key="4">
    <source>
        <dbReference type="Proteomes" id="UP000326903"/>
    </source>
</evidence>
<sequence>MSYYDKDSGNNYQKRRNTNANGVSGSIYGLAFIGALIYFIQHATSFGMGVLGFFKAIVWPAILIYKLLEFLKM</sequence>
<evidence type="ECO:0000313" key="3">
    <source>
        <dbReference type="EMBL" id="KAA9038458.1"/>
    </source>
</evidence>
<feature type="region of interest" description="Disordered" evidence="1">
    <location>
        <begin position="1"/>
        <end position="23"/>
    </location>
</feature>
<protein>
    <submittedName>
        <fullName evidence="3">Uncharacterized protein</fullName>
    </submittedName>
</protein>
<evidence type="ECO:0000256" key="2">
    <source>
        <dbReference type="SAM" id="Phobius"/>
    </source>
</evidence>
<feature type="transmembrane region" description="Helical" evidence="2">
    <location>
        <begin position="20"/>
        <end position="40"/>
    </location>
</feature>
<dbReference type="AlphaFoldDB" id="A0A5J5IEM9"/>
<keyword evidence="2" id="KW-0812">Transmembrane</keyword>
<proteinExistence type="predicted"/>